<dbReference type="STRING" id="1284197.S8BH66"/>
<proteinExistence type="predicted"/>
<reference evidence="4 5" key="1">
    <citation type="journal article" date="2013" name="PLoS Genet.">
        <title>Genomic mechanisms accounting for the adaptation to parasitism in nematode-trapping fungi.</title>
        <authorList>
            <person name="Meerupati T."/>
            <person name="Andersson K.M."/>
            <person name="Friman E."/>
            <person name="Kumar D."/>
            <person name="Tunlid A."/>
            <person name="Ahren D."/>
        </authorList>
    </citation>
    <scope>NUCLEOTIDE SEQUENCE [LARGE SCALE GENOMIC DNA]</scope>
    <source>
        <strain evidence="4 5">CBS 200.50</strain>
    </source>
</reference>
<keyword evidence="1" id="KW-0677">Repeat</keyword>
<name>S8BH66_DACHA</name>
<dbReference type="PANTHER" id="PTHR10039">
    <property type="entry name" value="AMELOGENIN"/>
    <property type="match status" value="1"/>
</dbReference>
<organism evidence="4 5">
    <name type="scientific">Dactylellina haptotyla (strain CBS 200.50)</name>
    <name type="common">Nematode-trapping fungus</name>
    <name type="synonym">Monacrosporium haptotylum</name>
    <dbReference type="NCBI Taxonomy" id="1284197"/>
    <lineage>
        <taxon>Eukaryota</taxon>
        <taxon>Fungi</taxon>
        <taxon>Dikarya</taxon>
        <taxon>Ascomycota</taxon>
        <taxon>Pezizomycotina</taxon>
        <taxon>Orbiliomycetes</taxon>
        <taxon>Orbiliales</taxon>
        <taxon>Orbiliaceae</taxon>
        <taxon>Dactylellina</taxon>
    </lineage>
</organism>
<keyword evidence="5" id="KW-1185">Reference proteome</keyword>
<protein>
    <recommendedName>
        <fullName evidence="6">NACHT domain-containing protein</fullName>
    </recommendedName>
</protein>
<evidence type="ECO:0000256" key="1">
    <source>
        <dbReference type="ARBA" id="ARBA00022737"/>
    </source>
</evidence>
<sequence>MANLLQHDTSTGVSNVAHLALDFQTGQNNDCNTALRSLLYDQLAKYPDHAEAILENLGGEYVQKLCATEKIQELLEGIFQCYSPIFLFIDGLDELASDAEIRKFMGIIEDFILKCPDLRIFLSCRPEALIRSRAKGWNAVELVLSERDSHRDIESYVLHAENKNFLVNDYGLDDKNATKYLNAIVDKSEGMFLYAKLIIGILPDLLFGVVGIDDLINQLPIGLKQAYERSLQRISNLPKNIRKQAKRIFKFVLGGTRSFRTIELVQAIWIHPNMKNFGKERQASLELICGSLIEIASDGIVSLVHSSLKSYLLECDDILGLRKFSVQLTLSRVCLEYLSIKSLQERDTTLYQNLLLPGEFVFLSYACKNFLLHFKQAAHEPGLNSISRKKLTKFLAAIENFSEPLIIDSQPKEKTLFTIISELRLCVEACEEQQNRLKLQHAINQFVVEVQGMSFKSIIAKQLAALMEVFNRNLTQVSGSCDPKSIQTLIRLYGPPFRCFDSACHHFYSGFMKQAEQERHAASHSKSFKCPEMSCPYHQIGFLSINELDKHDKAAHSTSLVASRTLERPKSDRLQQNNRDRLYLDGAELAKTTSLMLKSGDLAGAKEILLLMSGIPNLKLRKEGAFSARFMLHDICLKGIFQRQPENLEESLACYANGDILSDLGRNIFEREGTWNLIRAILSRNLNVIKYLLPTIGKIEPWNFFLPCSSTEEDLQYLKILLSEIATSYMPRRGYEKVRLSFPFEFYVHWVGDEKISEALKGYATIYSDTSQAELTSGNALFVASIAGNLSAVSTLLETGATLSKAHLVSLLAKMISSENSKPALVEVCLHLKSRGAAFWKVTADEVFVRGLKLRLLQTKQWSASEFLNGMKCCLELGVSPTDINGVWRSFPSIGLYARDPKYVYMYEVILDAESFALHLLEAEKVIRPLIEMGISATNPFPVGNIFAYKAVSLWEETDYEPPRIDDTGTVIDIKDTVHHSLTKRELAWKLHRGIIYDWMGTFSTKDEILEPVRFDEDFMQFFTLSRNCGILVEKSI</sequence>
<feature type="domain" description="Nephrocystin 3-like N-terminal" evidence="3">
    <location>
        <begin position="10"/>
        <end position="125"/>
    </location>
</feature>
<feature type="domain" description="GPI inositol-deacylase winged helix" evidence="2">
    <location>
        <begin position="240"/>
        <end position="314"/>
    </location>
</feature>
<accession>S8BH66</accession>
<evidence type="ECO:0000313" key="5">
    <source>
        <dbReference type="Proteomes" id="UP000015100"/>
    </source>
</evidence>
<dbReference type="AlphaFoldDB" id="S8BH66"/>
<reference evidence="5" key="2">
    <citation type="submission" date="2013-04" db="EMBL/GenBank/DDBJ databases">
        <title>Genomic mechanisms accounting for the adaptation to parasitism in nematode-trapping fungi.</title>
        <authorList>
            <person name="Ahren D.G."/>
        </authorList>
    </citation>
    <scope>NUCLEOTIDE SEQUENCE [LARGE SCALE GENOMIC DNA]</scope>
    <source>
        <strain evidence="5">CBS 200.50</strain>
    </source>
</reference>
<evidence type="ECO:0000313" key="4">
    <source>
        <dbReference type="EMBL" id="EPS38653.1"/>
    </source>
</evidence>
<evidence type="ECO:0000259" key="2">
    <source>
        <dbReference type="Pfam" id="PF22939"/>
    </source>
</evidence>
<evidence type="ECO:0008006" key="6">
    <source>
        <dbReference type="Google" id="ProtNLM"/>
    </source>
</evidence>
<evidence type="ECO:0000259" key="3">
    <source>
        <dbReference type="Pfam" id="PF24883"/>
    </source>
</evidence>
<dbReference type="InterPro" id="IPR054471">
    <property type="entry name" value="GPIID_WHD"/>
</dbReference>
<dbReference type="Pfam" id="PF24883">
    <property type="entry name" value="NPHP3_N"/>
    <property type="match status" value="1"/>
</dbReference>
<dbReference type="HOGENOM" id="CLU_293201_0_0_1"/>
<gene>
    <name evidence="4" type="ORF">H072_7585</name>
</gene>
<dbReference type="Pfam" id="PF22939">
    <property type="entry name" value="WHD_GPIID"/>
    <property type="match status" value="1"/>
</dbReference>
<dbReference type="OrthoDB" id="4062651at2759"/>
<dbReference type="Proteomes" id="UP000015100">
    <property type="component" value="Unassembled WGS sequence"/>
</dbReference>
<dbReference type="InterPro" id="IPR056884">
    <property type="entry name" value="NPHP3-like_N"/>
</dbReference>
<dbReference type="EMBL" id="AQGS01000538">
    <property type="protein sequence ID" value="EPS38653.1"/>
    <property type="molecule type" value="Genomic_DNA"/>
</dbReference>
<comment type="caution">
    <text evidence="4">The sequence shown here is derived from an EMBL/GenBank/DDBJ whole genome shotgun (WGS) entry which is preliminary data.</text>
</comment>